<name>A0ABP5C8Y4_9ACTN</name>
<keyword evidence="4" id="KW-1185">Reference proteome</keyword>
<feature type="signal peptide" evidence="2">
    <location>
        <begin position="1"/>
        <end position="28"/>
    </location>
</feature>
<reference evidence="4" key="1">
    <citation type="journal article" date="2019" name="Int. J. Syst. Evol. Microbiol.">
        <title>The Global Catalogue of Microorganisms (GCM) 10K type strain sequencing project: providing services to taxonomists for standard genome sequencing and annotation.</title>
        <authorList>
            <consortium name="The Broad Institute Genomics Platform"/>
            <consortium name="The Broad Institute Genome Sequencing Center for Infectious Disease"/>
            <person name="Wu L."/>
            <person name="Ma J."/>
        </authorList>
    </citation>
    <scope>NUCLEOTIDE SEQUENCE [LARGE SCALE GENOMIC DNA]</scope>
    <source>
        <strain evidence="4">JCM 16013</strain>
    </source>
</reference>
<keyword evidence="2" id="KW-0732">Signal</keyword>
<evidence type="ECO:0008006" key="5">
    <source>
        <dbReference type="Google" id="ProtNLM"/>
    </source>
</evidence>
<proteinExistence type="predicted"/>
<dbReference type="Proteomes" id="UP001499854">
    <property type="component" value="Unassembled WGS sequence"/>
</dbReference>
<protein>
    <recommendedName>
        <fullName evidence="5">Secreted protein</fullName>
    </recommendedName>
</protein>
<feature type="compositionally biased region" description="Low complexity" evidence="1">
    <location>
        <begin position="73"/>
        <end position="90"/>
    </location>
</feature>
<sequence>MRRTAQGWLGTGLAAAVVVAGAAFGAHAASAQADPQGTAAQDEADRILTTFVPPPGSTKAASRPDPLPPDLNGPPERTAASTRATSTAWYSTSATPAEVLSWLDTHPPTGSTPAGSGAASTGPAFEIFQYSTPHSSLIVTPETGAHGRTVIRLDAEVIWTPSRNPDSFVPGGAASVTVSTGSRSATSTDPAKVQRVTQLLNALTPPIGGFHSCPMDDGTHVLITLPGHAQADVRATGCGTVVLTVPGSPPRLFDGGRELLAEVDPLVGLTGQR</sequence>
<dbReference type="EMBL" id="BAAAQM010000005">
    <property type="protein sequence ID" value="GAA1958589.1"/>
    <property type="molecule type" value="Genomic_DNA"/>
</dbReference>
<feature type="region of interest" description="Disordered" evidence="1">
    <location>
        <begin position="49"/>
        <end position="90"/>
    </location>
</feature>
<evidence type="ECO:0000313" key="3">
    <source>
        <dbReference type="EMBL" id="GAA1958589.1"/>
    </source>
</evidence>
<evidence type="ECO:0000256" key="1">
    <source>
        <dbReference type="SAM" id="MobiDB-lite"/>
    </source>
</evidence>
<evidence type="ECO:0000256" key="2">
    <source>
        <dbReference type="SAM" id="SignalP"/>
    </source>
</evidence>
<accession>A0ABP5C8Y4</accession>
<evidence type="ECO:0000313" key="4">
    <source>
        <dbReference type="Proteomes" id="UP001499854"/>
    </source>
</evidence>
<feature type="chain" id="PRO_5045510274" description="Secreted protein" evidence="2">
    <location>
        <begin position="29"/>
        <end position="273"/>
    </location>
</feature>
<gene>
    <name evidence="3" type="ORF">GCM10009838_13400</name>
</gene>
<organism evidence="3 4">
    <name type="scientific">Catenulispora subtropica</name>
    <dbReference type="NCBI Taxonomy" id="450798"/>
    <lineage>
        <taxon>Bacteria</taxon>
        <taxon>Bacillati</taxon>
        <taxon>Actinomycetota</taxon>
        <taxon>Actinomycetes</taxon>
        <taxon>Catenulisporales</taxon>
        <taxon>Catenulisporaceae</taxon>
        <taxon>Catenulispora</taxon>
    </lineage>
</organism>
<comment type="caution">
    <text evidence="3">The sequence shown here is derived from an EMBL/GenBank/DDBJ whole genome shotgun (WGS) entry which is preliminary data.</text>
</comment>